<evidence type="ECO:0000313" key="2">
    <source>
        <dbReference type="EMBL" id="KAF7525380.1"/>
    </source>
</evidence>
<gene>
    <name evidence="2" type="ORF">PCG10_004861</name>
</gene>
<proteinExistence type="predicted"/>
<keyword evidence="3" id="KW-1185">Reference proteome</keyword>
<organism evidence="2 3">
    <name type="scientific">Penicillium crustosum</name>
    <name type="common">Blue mold fungus</name>
    <dbReference type="NCBI Taxonomy" id="36656"/>
    <lineage>
        <taxon>Eukaryota</taxon>
        <taxon>Fungi</taxon>
        <taxon>Dikarya</taxon>
        <taxon>Ascomycota</taxon>
        <taxon>Pezizomycotina</taxon>
        <taxon>Eurotiomycetes</taxon>
        <taxon>Eurotiomycetidae</taxon>
        <taxon>Eurotiales</taxon>
        <taxon>Aspergillaceae</taxon>
        <taxon>Penicillium</taxon>
    </lineage>
</organism>
<name>A0A9P5GN00_PENCR</name>
<evidence type="ECO:0000313" key="3">
    <source>
        <dbReference type="Proteomes" id="UP000701341"/>
    </source>
</evidence>
<evidence type="ECO:0000256" key="1">
    <source>
        <dbReference type="SAM" id="MobiDB-lite"/>
    </source>
</evidence>
<dbReference type="Proteomes" id="UP000701341">
    <property type="component" value="Unassembled WGS sequence"/>
</dbReference>
<feature type="region of interest" description="Disordered" evidence="1">
    <location>
        <begin position="216"/>
        <end position="247"/>
    </location>
</feature>
<reference evidence="2" key="1">
    <citation type="submission" date="2020-02" db="EMBL/GenBank/DDBJ databases">
        <authorList>
            <person name="Lichtner F.J."/>
        </authorList>
    </citation>
    <scope>NUCLEOTIDE SEQUENCE</scope>
    <source>
        <strain evidence="2">G10</strain>
    </source>
</reference>
<accession>A0A9P5GN00</accession>
<dbReference type="PANTHER" id="PTHR47685:SF1">
    <property type="entry name" value="MAGNESIUM TRANSPORT PROTEIN CORA"/>
    <property type="match status" value="1"/>
</dbReference>
<feature type="compositionally biased region" description="Polar residues" evidence="1">
    <location>
        <begin position="218"/>
        <end position="229"/>
    </location>
</feature>
<dbReference type="EMBL" id="JAAOZQ010000029">
    <property type="protein sequence ID" value="KAF7525380.1"/>
    <property type="molecule type" value="Genomic_DNA"/>
</dbReference>
<sequence length="371" mass="42577">MSSMQMPFIFWQKWSDMLPQQRQTAEVNEDQQRNGQSFDMGNTSHESMTLDQFYHVSLSDTMERDTDQVLSRCYGNPNPYPINNPTNILIVDQLWLWILDDKTIITSTTAAPGGVESVFFDRVLAALRAQEHVSSVTVHFLMHLILNTATGLFRKNDIAVSGRNVSPLGVFRETIVKVTTQETELFEAFKKSLLPKEYEKSDPKWKNWFKAWRKPQKPLTNGDQENGNQEGRDQTHEQHNANPHLGILEETKLLKEVKDIHEELNMLKKVAQDQENVWQQALQPENDYGEISGGFNPSEIKAEIEEMIQQTETVKRSLSTLLDLKQKQANIFEAEYTRKQSEDTAIQGDTVMVFTVVTILFVSDTLVILIN</sequence>
<dbReference type="InterPro" id="IPR050829">
    <property type="entry name" value="CorA_MIT"/>
</dbReference>
<dbReference type="AlphaFoldDB" id="A0A9P5GN00"/>
<comment type="caution">
    <text evidence="2">The sequence shown here is derived from an EMBL/GenBank/DDBJ whole genome shotgun (WGS) entry which is preliminary data.</text>
</comment>
<dbReference type="PANTHER" id="PTHR47685">
    <property type="entry name" value="MAGNESIUM TRANSPORT PROTEIN CORA"/>
    <property type="match status" value="1"/>
</dbReference>
<feature type="compositionally biased region" description="Basic and acidic residues" evidence="1">
    <location>
        <begin position="230"/>
        <end position="239"/>
    </location>
</feature>
<protein>
    <submittedName>
        <fullName evidence="2">Uncharacterized protein</fullName>
    </submittedName>
</protein>